<feature type="compositionally biased region" description="Low complexity" evidence="1">
    <location>
        <begin position="22"/>
        <end position="39"/>
    </location>
</feature>
<gene>
    <name evidence="2" type="ORF">PV08_10680</name>
</gene>
<evidence type="ECO:0000256" key="1">
    <source>
        <dbReference type="SAM" id="MobiDB-lite"/>
    </source>
</evidence>
<dbReference type="HOGENOM" id="CLU_805504_0_0_1"/>
<organism evidence="2 3">
    <name type="scientific">Exophiala spinifera</name>
    <dbReference type="NCBI Taxonomy" id="91928"/>
    <lineage>
        <taxon>Eukaryota</taxon>
        <taxon>Fungi</taxon>
        <taxon>Dikarya</taxon>
        <taxon>Ascomycota</taxon>
        <taxon>Pezizomycotina</taxon>
        <taxon>Eurotiomycetes</taxon>
        <taxon>Chaetothyriomycetidae</taxon>
        <taxon>Chaetothyriales</taxon>
        <taxon>Herpotrichiellaceae</taxon>
        <taxon>Exophiala</taxon>
    </lineage>
</organism>
<dbReference type="RefSeq" id="XP_016231596.1">
    <property type="nucleotide sequence ID" value="XM_016384994.1"/>
</dbReference>
<evidence type="ECO:0000313" key="2">
    <source>
        <dbReference type="EMBL" id="KIW11380.1"/>
    </source>
</evidence>
<dbReference type="STRING" id="91928.A0A0D2AY92"/>
<sequence length="352" mass="38710">MPEDINVIAVMTPPPSSKRFLPPSTASASRSTTHPSTRRIIFQSSRSTQLTSSHPSRPATPRFQKQPVDKDEIDTSFEDETESPIISGTFVNTHGEDLIDVDEDVLPVPSPLLYRNKIIAPPAKKRKTSHPGQRPVEPITVSSSPGSESDDHASRAPSSEASHSDFEDFEDSMIQPPYGEISKTTRFRSEVPRHTESSAQAKNAFKVEPQKDHSAHLASGSLLPDVFSPSKRKGKREYIPGGIAEQVRRWVLGIAAQDLQSVALAETSITISQARIDDSGRFLFVTDTAGKQWLLPEQQQKAGLEHRLDMTNVRPGARLLLKGQATKWPLPPDVEEVEATTVSAYWELVAPG</sequence>
<reference evidence="2 3" key="1">
    <citation type="submission" date="2015-01" db="EMBL/GenBank/DDBJ databases">
        <title>The Genome Sequence of Exophiala spinifera CBS89968.</title>
        <authorList>
            <consortium name="The Broad Institute Genomics Platform"/>
            <person name="Cuomo C."/>
            <person name="de Hoog S."/>
            <person name="Gorbushina A."/>
            <person name="Stielow B."/>
            <person name="Teixiera M."/>
            <person name="Abouelleil A."/>
            <person name="Chapman S.B."/>
            <person name="Priest M."/>
            <person name="Young S.K."/>
            <person name="Wortman J."/>
            <person name="Nusbaum C."/>
            <person name="Birren B."/>
        </authorList>
    </citation>
    <scope>NUCLEOTIDE SEQUENCE [LARGE SCALE GENOMIC DNA]</scope>
    <source>
        <strain evidence="2 3">CBS 89968</strain>
    </source>
</reference>
<proteinExistence type="predicted"/>
<dbReference type="GeneID" id="27337763"/>
<evidence type="ECO:0000313" key="3">
    <source>
        <dbReference type="Proteomes" id="UP000053328"/>
    </source>
</evidence>
<feature type="compositionally biased region" description="Basic and acidic residues" evidence="1">
    <location>
        <begin position="187"/>
        <end position="196"/>
    </location>
</feature>
<protein>
    <submittedName>
        <fullName evidence="2">Uncharacterized protein</fullName>
    </submittedName>
</protein>
<dbReference type="EMBL" id="KN847499">
    <property type="protein sequence ID" value="KIW11380.1"/>
    <property type="molecule type" value="Genomic_DNA"/>
</dbReference>
<dbReference type="VEuPathDB" id="FungiDB:PV08_10680"/>
<feature type="compositionally biased region" description="Polar residues" evidence="1">
    <location>
        <begin position="42"/>
        <end position="55"/>
    </location>
</feature>
<dbReference type="Proteomes" id="UP000053328">
    <property type="component" value="Unassembled WGS sequence"/>
</dbReference>
<dbReference type="AlphaFoldDB" id="A0A0D2AY92"/>
<name>A0A0D2AY92_9EURO</name>
<feature type="compositionally biased region" description="Acidic residues" evidence="1">
    <location>
        <begin position="71"/>
        <end position="82"/>
    </location>
</feature>
<dbReference type="OrthoDB" id="5389296at2759"/>
<feature type="region of interest" description="Disordered" evidence="1">
    <location>
        <begin position="123"/>
        <end position="234"/>
    </location>
</feature>
<keyword evidence="3" id="KW-1185">Reference proteome</keyword>
<feature type="region of interest" description="Disordered" evidence="1">
    <location>
        <begin position="1"/>
        <end position="88"/>
    </location>
</feature>
<accession>A0A0D2AY92</accession>